<dbReference type="GO" id="GO:0046983">
    <property type="term" value="F:protein dimerization activity"/>
    <property type="evidence" value="ECO:0007669"/>
    <property type="project" value="InterPro"/>
</dbReference>
<dbReference type="InterPro" id="IPR008906">
    <property type="entry name" value="HATC_C_dom"/>
</dbReference>
<evidence type="ECO:0000313" key="2">
    <source>
        <dbReference type="EMBL" id="KAF1394269.1"/>
    </source>
</evidence>
<evidence type="ECO:0000313" key="3">
    <source>
        <dbReference type="Proteomes" id="UP000465112"/>
    </source>
</evidence>
<gene>
    <name evidence="2" type="ORF">PFLUV_G00024780</name>
</gene>
<dbReference type="SUPFAM" id="SSF53098">
    <property type="entry name" value="Ribonuclease H-like"/>
    <property type="match status" value="1"/>
</dbReference>
<dbReference type="AlphaFoldDB" id="A0A6A5FMP2"/>
<organism evidence="2 3">
    <name type="scientific">Perca fluviatilis</name>
    <name type="common">European perch</name>
    <dbReference type="NCBI Taxonomy" id="8168"/>
    <lineage>
        <taxon>Eukaryota</taxon>
        <taxon>Metazoa</taxon>
        <taxon>Chordata</taxon>
        <taxon>Craniata</taxon>
        <taxon>Vertebrata</taxon>
        <taxon>Euteleostomi</taxon>
        <taxon>Actinopterygii</taxon>
        <taxon>Neopterygii</taxon>
        <taxon>Teleostei</taxon>
        <taxon>Neoteleostei</taxon>
        <taxon>Acanthomorphata</taxon>
        <taxon>Eupercaria</taxon>
        <taxon>Perciformes</taxon>
        <taxon>Percoidei</taxon>
        <taxon>Percidae</taxon>
        <taxon>Percinae</taxon>
        <taxon>Perca</taxon>
    </lineage>
</organism>
<name>A0A6A5FMP2_PERFL</name>
<dbReference type="Proteomes" id="UP000465112">
    <property type="component" value="Chromosome 2"/>
</dbReference>
<proteinExistence type="predicted"/>
<dbReference type="PANTHER" id="PTHR46880:SF5">
    <property type="entry name" value="DUF4371 DOMAIN-CONTAINING PROTEIN"/>
    <property type="match status" value="1"/>
</dbReference>
<keyword evidence="3" id="KW-1185">Reference proteome</keyword>
<dbReference type="Pfam" id="PF05699">
    <property type="entry name" value="Dimer_Tnp_hAT"/>
    <property type="match status" value="1"/>
</dbReference>
<reference evidence="2 3" key="1">
    <citation type="submission" date="2019-06" db="EMBL/GenBank/DDBJ databases">
        <title>A chromosome-scale genome assembly of the European perch, Perca fluviatilis.</title>
        <authorList>
            <person name="Roques C."/>
            <person name="Zahm M."/>
            <person name="Cabau C."/>
            <person name="Klopp C."/>
            <person name="Bouchez O."/>
            <person name="Donnadieu C."/>
            <person name="Kuhl H."/>
            <person name="Gislard M."/>
            <person name="Guendouz S."/>
            <person name="Journot L."/>
            <person name="Haffray P."/>
            <person name="Bestin A."/>
            <person name="Morvezen R."/>
            <person name="Feron R."/>
            <person name="Wen M."/>
            <person name="Jouanno E."/>
            <person name="Herpin A."/>
            <person name="Schartl M."/>
            <person name="Postlethwait J."/>
            <person name="Schaerlinger B."/>
            <person name="Chardard D."/>
            <person name="Lecocq T."/>
            <person name="Poncet C."/>
            <person name="Jaffrelo L."/>
            <person name="Lampietro C."/>
            <person name="Guiguen Y."/>
        </authorList>
    </citation>
    <scope>NUCLEOTIDE SEQUENCE [LARGE SCALE GENOMIC DNA]</scope>
    <source>
        <tissue evidence="2">Blood</tissue>
    </source>
</reference>
<feature type="domain" description="HAT C-terminal dimerisation" evidence="1">
    <location>
        <begin position="482"/>
        <end position="542"/>
    </location>
</feature>
<sequence length="586" mass="66728">MDPAFFNKMKNVMHTAYYIAKEEQPFTQFPELHGLINRTGGTLPDSYNSDKACARFICNIYDVEREKLMEKLRNAKHFSIMIDGATDGGNIENEAVYVRFMADEGPVNAFLSIQAVKQGNASGILDAIYAAFEEAGIDDWKDQLVGFGSDGAAVNVGCRNGVAAQLLRDIPYLISIHCIAHRLELGVTKAIKENTNMVQLQNTLKNLYDQYHYSPKALRELHQIAEALEEKVLKPSNLHGARWLPYVHRATKIVCDSYSVLLAHFEDMASMERSPKPSPAVVGRAKQVTGYLKNLHHLIFLHFMCDTLDHLALLSKEFQKDNNTVCQAVESLETCYWNLTALKTEMGPQMSKVYEAVKTNGEYRGVQFQVRHGVPSLEAERAAVIDAIIFHLEEKLRDLQKGSPVSKFKAFDPSCWPKWDRSDGSAQFRESGQEDLRALTRHFSVLLCREGISTEDVMSNFQDYKVFAQGRTSVPMRDTFLNILKSDERCERFRSLVTLLRIYLVLPVSTAVCERGFSTMKRIKSDWRTSLSSVQLQRLIFLSVEGPKLQDFDAGLVVERWWTCSQRQRRPGFNPWESRHRSEDTE</sequence>
<dbReference type="EMBL" id="VHII01000002">
    <property type="protein sequence ID" value="KAF1394269.1"/>
    <property type="molecule type" value="Genomic_DNA"/>
</dbReference>
<comment type="caution">
    <text evidence="2">The sequence shown here is derived from an EMBL/GenBank/DDBJ whole genome shotgun (WGS) entry which is preliminary data.</text>
</comment>
<dbReference type="InterPro" id="IPR012337">
    <property type="entry name" value="RNaseH-like_sf"/>
</dbReference>
<evidence type="ECO:0000259" key="1">
    <source>
        <dbReference type="Pfam" id="PF05699"/>
    </source>
</evidence>
<accession>A0A6A5FMP2</accession>
<dbReference type="PANTHER" id="PTHR46880">
    <property type="entry name" value="RAS-ASSOCIATING DOMAIN-CONTAINING PROTEIN"/>
    <property type="match status" value="1"/>
</dbReference>
<protein>
    <recommendedName>
        <fullName evidence="1">HAT C-terminal dimerisation domain-containing protein</fullName>
    </recommendedName>
</protein>